<dbReference type="EMBL" id="JAZGQO010000006">
    <property type="protein sequence ID" value="KAK6184386.1"/>
    <property type="molecule type" value="Genomic_DNA"/>
</dbReference>
<feature type="domain" description="GH16" evidence="3">
    <location>
        <begin position="101"/>
        <end position="452"/>
    </location>
</feature>
<evidence type="ECO:0000313" key="4">
    <source>
        <dbReference type="EMBL" id="KAK6184386.1"/>
    </source>
</evidence>
<dbReference type="PANTHER" id="PTHR10963">
    <property type="entry name" value="GLYCOSYL HYDROLASE-RELATED"/>
    <property type="match status" value="1"/>
</dbReference>
<comment type="caution">
    <text evidence="4">The sequence shown here is derived from an EMBL/GenBank/DDBJ whole genome shotgun (WGS) entry which is preliminary data.</text>
</comment>
<organism evidence="4 5">
    <name type="scientific">Patella caerulea</name>
    <name type="common">Rayed Mediterranean limpet</name>
    <dbReference type="NCBI Taxonomy" id="87958"/>
    <lineage>
        <taxon>Eukaryota</taxon>
        <taxon>Metazoa</taxon>
        <taxon>Spiralia</taxon>
        <taxon>Lophotrochozoa</taxon>
        <taxon>Mollusca</taxon>
        <taxon>Gastropoda</taxon>
        <taxon>Patellogastropoda</taxon>
        <taxon>Patelloidea</taxon>
        <taxon>Patellidae</taxon>
        <taxon>Patella</taxon>
    </lineage>
</organism>
<dbReference type="PROSITE" id="PS51762">
    <property type="entry name" value="GH16_2"/>
    <property type="match status" value="1"/>
</dbReference>
<dbReference type="InterPro" id="IPR000757">
    <property type="entry name" value="Beta-glucanase-like"/>
</dbReference>
<reference evidence="4 5" key="1">
    <citation type="submission" date="2024-01" db="EMBL/GenBank/DDBJ databases">
        <title>The genome of the rayed Mediterranean limpet Patella caerulea (Linnaeus, 1758).</title>
        <authorList>
            <person name="Anh-Thu Weber A."/>
            <person name="Halstead-Nussloch G."/>
        </authorList>
    </citation>
    <scope>NUCLEOTIDE SEQUENCE [LARGE SCALE GENOMIC DNA]</scope>
    <source>
        <strain evidence="4">AATW-2023a</strain>
        <tissue evidence="4">Whole specimen</tissue>
    </source>
</reference>
<dbReference type="InterPro" id="IPR013320">
    <property type="entry name" value="ConA-like_dom_sf"/>
</dbReference>
<accession>A0AAN8JWJ9</accession>
<dbReference type="AlphaFoldDB" id="A0AAN8JWJ9"/>
<comment type="similarity">
    <text evidence="1">Belongs to the glycosyl hydrolase 16 family.</text>
</comment>
<proteinExistence type="inferred from homology"/>
<protein>
    <recommendedName>
        <fullName evidence="3">GH16 domain-containing protein</fullName>
    </recommendedName>
</protein>
<feature type="signal peptide" evidence="2">
    <location>
        <begin position="1"/>
        <end position="17"/>
    </location>
</feature>
<evidence type="ECO:0000256" key="1">
    <source>
        <dbReference type="ARBA" id="ARBA00006865"/>
    </source>
</evidence>
<keyword evidence="5" id="KW-1185">Reference proteome</keyword>
<dbReference type="Proteomes" id="UP001347796">
    <property type="component" value="Unassembled WGS sequence"/>
</dbReference>
<dbReference type="Pfam" id="PF00722">
    <property type="entry name" value="Glyco_hydro_16"/>
    <property type="match status" value="1"/>
</dbReference>
<name>A0AAN8JWJ9_PATCE</name>
<evidence type="ECO:0000313" key="5">
    <source>
        <dbReference type="Proteomes" id="UP001347796"/>
    </source>
</evidence>
<dbReference type="InterPro" id="IPR050546">
    <property type="entry name" value="Glycosyl_Hydrlase_16"/>
</dbReference>
<dbReference type="GO" id="GO:0004553">
    <property type="term" value="F:hydrolase activity, hydrolyzing O-glycosyl compounds"/>
    <property type="evidence" value="ECO:0007669"/>
    <property type="project" value="InterPro"/>
</dbReference>
<dbReference type="Gene3D" id="2.60.120.200">
    <property type="match status" value="1"/>
</dbReference>
<gene>
    <name evidence="4" type="ORF">SNE40_006869</name>
</gene>
<feature type="chain" id="PRO_5043015824" description="GH16 domain-containing protein" evidence="2">
    <location>
        <begin position="18"/>
        <end position="452"/>
    </location>
</feature>
<evidence type="ECO:0000256" key="2">
    <source>
        <dbReference type="SAM" id="SignalP"/>
    </source>
</evidence>
<sequence>MNTELLLTCVFLTLVVGDYQPRPTYIPHDGYGEFTLTDEPGISKVTFSHQPGFKDVIFNNDAVKGVDGMWRVRIDEHQTSTKIMYWVSVVMNGATYTNTPYTWIKDPLPSLPGRRTRGAVIFRDDFNGNHVDTKHWRVEVSATGDWHNEFQIYTNDKNNVYVKNGHLYLRPTLTVDHPGFTEQQLHSGVMDLKKVFGICTNKGFNGCYRDASKMGQLLPPIMSGRIESLVSYKFGVLEIRAKMPRGDWLWPAMWTLPTHSSYGGSSVSWAEVDLLEATSNEFFRCKTGSHCKNAGANRITSNFHFGPRAQSHPLPTERRMDHGDYHQDFHTWRLEWNTDHLILYVDNQVMNRLDVPSGTTIFKKYGFHGPNIYSHGSKIAPFDDPMFLILNNAVGGTAGIFPDKDLYAYPKPWGNHAKDPLGEFWSNRHNWLPTWKGEDTALVIDYVEFRHL</sequence>
<dbReference type="PANTHER" id="PTHR10963:SF55">
    <property type="entry name" value="GLYCOSIDE HYDROLASE FAMILY 16 PROTEIN"/>
    <property type="match status" value="1"/>
</dbReference>
<evidence type="ECO:0000259" key="3">
    <source>
        <dbReference type="PROSITE" id="PS51762"/>
    </source>
</evidence>
<dbReference type="SUPFAM" id="SSF49899">
    <property type="entry name" value="Concanavalin A-like lectins/glucanases"/>
    <property type="match status" value="1"/>
</dbReference>
<keyword evidence="2" id="KW-0732">Signal</keyword>
<dbReference type="GO" id="GO:0005975">
    <property type="term" value="P:carbohydrate metabolic process"/>
    <property type="evidence" value="ECO:0007669"/>
    <property type="project" value="InterPro"/>
</dbReference>